<keyword evidence="1" id="KW-0472">Membrane</keyword>
<name>A0A8J6TAX7_9BACT</name>
<feature type="transmembrane region" description="Helical" evidence="1">
    <location>
        <begin position="30"/>
        <end position="55"/>
    </location>
</feature>
<sequence>MKQNTKIHILKKDTKQSSCKLHRITLSEGFWFTFAFALFLLAGPFAAPVVIVALYRIASSTQAQNNREPNRA</sequence>
<dbReference type="Proteomes" id="UP000599024">
    <property type="component" value="Unassembled WGS sequence"/>
</dbReference>
<gene>
    <name evidence="2" type="ORF">H8E79_09620</name>
</gene>
<evidence type="ECO:0000313" key="2">
    <source>
        <dbReference type="EMBL" id="MBC8209408.1"/>
    </source>
</evidence>
<organism evidence="2 3">
    <name type="scientific">Candidatus Desulfatifera sulfidica</name>
    <dbReference type="NCBI Taxonomy" id="2841691"/>
    <lineage>
        <taxon>Bacteria</taxon>
        <taxon>Pseudomonadati</taxon>
        <taxon>Thermodesulfobacteriota</taxon>
        <taxon>Desulfobulbia</taxon>
        <taxon>Desulfobulbales</taxon>
        <taxon>Desulfobulbaceae</taxon>
        <taxon>Candidatus Desulfatifera</taxon>
    </lineage>
</organism>
<evidence type="ECO:0000256" key="1">
    <source>
        <dbReference type="SAM" id="Phobius"/>
    </source>
</evidence>
<evidence type="ECO:0000313" key="3">
    <source>
        <dbReference type="Proteomes" id="UP000599024"/>
    </source>
</evidence>
<keyword evidence="1" id="KW-0812">Transmembrane</keyword>
<proteinExistence type="predicted"/>
<dbReference type="AlphaFoldDB" id="A0A8J6TAX7"/>
<dbReference type="EMBL" id="JACNLK010000100">
    <property type="protein sequence ID" value="MBC8209408.1"/>
    <property type="molecule type" value="Genomic_DNA"/>
</dbReference>
<accession>A0A8J6TAX7</accession>
<reference evidence="2 3" key="1">
    <citation type="submission" date="2020-08" db="EMBL/GenBank/DDBJ databases">
        <title>Bridging the membrane lipid divide: bacteria of the FCB group superphylum have the potential to synthesize archaeal ether lipids.</title>
        <authorList>
            <person name="Villanueva L."/>
            <person name="Von Meijenfeldt F.A.B."/>
            <person name="Westbye A.B."/>
            <person name="Yadav S."/>
            <person name="Hopmans E.C."/>
            <person name="Dutilh B.E."/>
            <person name="Sinninghe Damste J.S."/>
        </authorList>
    </citation>
    <scope>NUCLEOTIDE SEQUENCE [LARGE SCALE GENOMIC DNA]</scope>
    <source>
        <strain evidence="2">NIOZ-UU81</strain>
    </source>
</reference>
<keyword evidence="1" id="KW-1133">Transmembrane helix</keyword>
<comment type="caution">
    <text evidence="2">The sequence shown here is derived from an EMBL/GenBank/DDBJ whole genome shotgun (WGS) entry which is preliminary data.</text>
</comment>
<protein>
    <submittedName>
        <fullName evidence="2">Uncharacterized protein</fullName>
    </submittedName>
</protein>